<dbReference type="Proteomes" id="UP000827976">
    <property type="component" value="Chromosome 4"/>
</dbReference>
<comment type="caution">
    <text evidence="1">The sequence shown here is derived from an EMBL/GenBank/DDBJ whole genome shotgun (WGS) entry which is preliminary data.</text>
</comment>
<name>A0ACB7WIR0_DIOAL</name>
<reference evidence="2" key="1">
    <citation type="journal article" date="2022" name="Nat. Commun.">
        <title>Chromosome evolution and the genetic basis of agronomically important traits in greater yam.</title>
        <authorList>
            <person name="Bredeson J.V."/>
            <person name="Lyons J.B."/>
            <person name="Oniyinde I.O."/>
            <person name="Okereke N.R."/>
            <person name="Kolade O."/>
            <person name="Nnabue I."/>
            <person name="Nwadili C.O."/>
            <person name="Hribova E."/>
            <person name="Parker M."/>
            <person name="Nwogha J."/>
            <person name="Shu S."/>
            <person name="Carlson J."/>
            <person name="Kariba R."/>
            <person name="Muthemba S."/>
            <person name="Knop K."/>
            <person name="Barton G.J."/>
            <person name="Sherwood A.V."/>
            <person name="Lopez-Montes A."/>
            <person name="Asiedu R."/>
            <person name="Jamnadass R."/>
            <person name="Muchugi A."/>
            <person name="Goodstein D."/>
            <person name="Egesi C.N."/>
            <person name="Featherston J."/>
            <person name="Asfaw A."/>
            <person name="Simpson G.G."/>
            <person name="Dolezel J."/>
            <person name="Hendre P.S."/>
            <person name="Van Deynze A."/>
            <person name="Kumar P.L."/>
            <person name="Obidiegwu J.E."/>
            <person name="Bhattacharjee R."/>
            <person name="Rokhsar D.S."/>
        </authorList>
    </citation>
    <scope>NUCLEOTIDE SEQUENCE [LARGE SCALE GENOMIC DNA]</scope>
    <source>
        <strain evidence="2">cv. TDa95/00328</strain>
    </source>
</reference>
<gene>
    <name evidence="1" type="ORF">IHE45_04G175400</name>
</gene>
<organism evidence="1 2">
    <name type="scientific">Dioscorea alata</name>
    <name type="common">Purple yam</name>
    <dbReference type="NCBI Taxonomy" id="55571"/>
    <lineage>
        <taxon>Eukaryota</taxon>
        <taxon>Viridiplantae</taxon>
        <taxon>Streptophyta</taxon>
        <taxon>Embryophyta</taxon>
        <taxon>Tracheophyta</taxon>
        <taxon>Spermatophyta</taxon>
        <taxon>Magnoliopsida</taxon>
        <taxon>Liliopsida</taxon>
        <taxon>Dioscoreales</taxon>
        <taxon>Dioscoreaceae</taxon>
        <taxon>Dioscorea</taxon>
    </lineage>
</organism>
<protein>
    <submittedName>
        <fullName evidence="1">Peptidyl-prolyl cis-trans isomerase Fpr3/Fpr4-like protein</fullName>
        <ecNumber evidence="1">5.2.1.8</ecNumber>
    </submittedName>
</protein>
<keyword evidence="2" id="KW-1185">Reference proteome</keyword>
<dbReference type="EMBL" id="CM037014">
    <property type="protein sequence ID" value="KAH7687591.1"/>
    <property type="molecule type" value="Genomic_DNA"/>
</dbReference>
<evidence type="ECO:0000313" key="1">
    <source>
        <dbReference type="EMBL" id="KAH7687591.1"/>
    </source>
</evidence>
<proteinExistence type="predicted"/>
<evidence type="ECO:0000313" key="2">
    <source>
        <dbReference type="Proteomes" id="UP000827976"/>
    </source>
</evidence>
<accession>A0ACB7WIR0</accession>
<dbReference type="EC" id="5.2.1.8" evidence="1"/>
<sequence>MPLISSPSLFNPTLAGIFEPVNATIRFSSRIQKNQLSRIEREGNGSRRGVLIFMIPLLSSGLLASLSASGKVKGSNPYNEKRLLEQNKKMQAANNVPNDFPSFIREGFQVKVVASDNYQKRDSGLMYLDIEVGNGDCPRDGQQIIFHYIGYNESGRRIDSTYLQGFTRQNSAWQ</sequence>